<dbReference type="InterPro" id="IPR057326">
    <property type="entry name" value="KR_dom"/>
</dbReference>
<dbReference type="PANTHER" id="PTHR43963:SF6">
    <property type="entry name" value="CHAIN DEHYDROGENASE FAMILY PROTEIN, PUTATIVE (AFU_ORTHOLOGUE AFUA_3G15350)-RELATED"/>
    <property type="match status" value="1"/>
</dbReference>
<dbReference type="AlphaFoldDB" id="A0A6A6B4R5"/>
<evidence type="ECO:0000313" key="7">
    <source>
        <dbReference type="Proteomes" id="UP000799438"/>
    </source>
</evidence>
<dbReference type="GO" id="GO:0016616">
    <property type="term" value="F:oxidoreductase activity, acting on the CH-OH group of donors, NAD or NADP as acceptor"/>
    <property type="evidence" value="ECO:0007669"/>
    <property type="project" value="InterPro"/>
</dbReference>
<dbReference type="Gene3D" id="3.40.50.720">
    <property type="entry name" value="NAD(P)-binding Rossmann-like Domain"/>
    <property type="match status" value="1"/>
</dbReference>
<keyword evidence="3" id="KW-0560">Oxidoreductase</keyword>
<dbReference type="OrthoDB" id="191139at2759"/>
<dbReference type="SMART" id="SM00822">
    <property type="entry name" value="PKS_KR"/>
    <property type="match status" value="1"/>
</dbReference>
<comment type="similarity">
    <text evidence="1 4">Belongs to the short-chain dehydrogenases/reductases (SDR) family.</text>
</comment>
<dbReference type="PRINTS" id="PR00080">
    <property type="entry name" value="SDRFAMILY"/>
</dbReference>
<dbReference type="PANTHER" id="PTHR43963">
    <property type="entry name" value="CARBONYL REDUCTASE 1-RELATED"/>
    <property type="match status" value="1"/>
</dbReference>
<dbReference type="CDD" id="cd05324">
    <property type="entry name" value="carb_red_PTCR-like_SDR_c"/>
    <property type="match status" value="1"/>
</dbReference>
<dbReference type="Proteomes" id="UP000799438">
    <property type="component" value="Unassembled WGS sequence"/>
</dbReference>
<dbReference type="Pfam" id="PF00106">
    <property type="entry name" value="adh_short"/>
    <property type="match status" value="1"/>
</dbReference>
<dbReference type="PRINTS" id="PR00081">
    <property type="entry name" value="GDHRDH"/>
</dbReference>
<dbReference type="RefSeq" id="XP_033393466.1">
    <property type="nucleotide sequence ID" value="XM_033539355.1"/>
</dbReference>
<evidence type="ECO:0000259" key="5">
    <source>
        <dbReference type="SMART" id="SM00822"/>
    </source>
</evidence>
<keyword evidence="2" id="KW-0521">NADP</keyword>
<proteinExistence type="inferred from homology"/>
<feature type="domain" description="Ketoreductase" evidence="5">
    <location>
        <begin position="9"/>
        <end position="162"/>
    </location>
</feature>
<dbReference type="InterPro" id="IPR045313">
    <property type="entry name" value="CBR1-like"/>
</dbReference>
<sequence length="242" mass="25432">MANIPLDKTVALVSGANQGIGLAVATRLAKEYGYHVIIGSRNPEAGAKAAASLGGSSVQLDLNSEESVVAAVKKIGETFGRLDVLVNNAGILIDGFIPGQSTRELFTQTFSTNVTGTACLTEALLPLLRNSSLPRVVFVSSRMGSLAEGTNRDMPFFNWDFKAYDSSKAAVNMIALNYARLLEDVCGLVNVACPGLVSTKLNNHNPDGAPPEIGAQRIVELATLGKGGPTATFSDREGPIPW</sequence>
<evidence type="ECO:0000256" key="3">
    <source>
        <dbReference type="ARBA" id="ARBA00023002"/>
    </source>
</evidence>
<dbReference type="SUPFAM" id="SSF51735">
    <property type="entry name" value="NAD(P)-binding Rossmann-fold domains"/>
    <property type="match status" value="1"/>
</dbReference>
<protein>
    <recommendedName>
        <fullName evidence="5">Ketoreductase domain-containing protein</fullName>
    </recommendedName>
</protein>
<dbReference type="EMBL" id="ML995500">
    <property type="protein sequence ID" value="KAF2137751.1"/>
    <property type="molecule type" value="Genomic_DNA"/>
</dbReference>
<organism evidence="6 7">
    <name type="scientific">Aplosporella prunicola CBS 121167</name>
    <dbReference type="NCBI Taxonomy" id="1176127"/>
    <lineage>
        <taxon>Eukaryota</taxon>
        <taxon>Fungi</taxon>
        <taxon>Dikarya</taxon>
        <taxon>Ascomycota</taxon>
        <taxon>Pezizomycotina</taxon>
        <taxon>Dothideomycetes</taxon>
        <taxon>Dothideomycetes incertae sedis</taxon>
        <taxon>Botryosphaeriales</taxon>
        <taxon>Aplosporellaceae</taxon>
        <taxon>Aplosporella</taxon>
    </lineage>
</organism>
<keyword evidence="7" id="KW-1185">Reference proteome</keyword>
<name>A0A6A6B4R5_9PEZI</name>
<accession>A0A6A6B4R5</accession>
<evidence type="ECO:0000256" key="1">
    <source>
        <dbReference type="ARBA" id="ARBA00006484"/>
    </source>
</evidence>
<dbReference type="InterPro" id="IPR036291">
    <property type="entry name" value="NAD(P)-bd_dom_sf"/>
</dbReference>
<dbReference type="InterPro" id="IPR002347">
    <property type="entry name" value="SDR_fam"/>
</dbReference>
<evidence type="ECO:0000256" key="4">
    <source>
        <dbReference type="RuleBase" id="RU000363"/>
    </source>
</evidence>
<evidence type="ECO:0000256" key="2">
    <source>
        <dbReference type="ARBA" id="ARBA00022857"/>
    </source>
</evidence>
<gene>
    <name evidence="6" type="ORF">K452DRAFT_278109</name>
</gene>
<reference evidence="6" key="1">
    <citation type="journal article" date="2020" name="Stud. Mycol.">
        <title>101 Dothideomycetes genomes: a test case for predicting lifestyles and emergence of pathogens.</title>
        <authorList>
            <person name="Haridas S."/>
            <person name="Albert R."/>
            <person name="Binder M."/>
            <person name="Bloem J."/>
            <person name="Labutti K."/>
            <person name="Salamov A."/>
            <person name="Andreopoulos B."/>
            <person name="Baker S."/>
            <person name="Barry K."/>
            <person name="Bills G."/>
            <person name="Bluhm B."/>
            <person name="Cannon C."/>
            <person name="Castanera R."/>
            <person name="Culley D."/>
            <person name="Daum C."/>
            <person name="Ezra D."/>
            <person name="Gonzalez J."/>
            <person name="Henrissat B."/>
            <person name="Kuo A."/>
            <person name="Liang C."/>
            <person name="Lipzen A."/>
            <person name="Lutzoni F."/>
            <person name="Magnuson J."/>
            <person name="Mondo S."/>
            <person name="Nolan M."/>
            <person name="Ohm R."/>
            <person name="Pangilinan J."/>
            <person name="Park H.-J."/>
            <person name="Ramirez L."/>
            <person name="Alfaro M."/>
            <person name="Sun H."/>
            <person name="Tritt A."/>
            <person name="Yoshinaga Y."/>
            <person name="Zwiers L.-H."/>
            <person name="Turgeon B."/>
            <person name="Goodwin S."/>
            <person name="Spatafora J."/>
            <person name="Crous P."/>
            <person name="Grigoriev I."/>
        </authorList>
    </citation>
    <scope>NUCLEOTIDE SEQUENCE</scope>
    <source>
        <strain evidence="6">CBS 121167</strain>
    </source>
</reference>
<dbReference type="GeneID" id="54296851"/>
<evidence type="ECO:0000313" key="6">
    <source>
        <dbReference type="EMBL" id="KAF2137751.1"/>
    </source>
</evidence>